<feature type="transmembrane region" description="Helical" evidence="8">
    <location>
        <begin position="102"/>
        <end position="122"/>
    </location>
</feature>
<evidence type="ECO:0000313" key="10">
    <source>
        <dbReference type="EMBL" id="MEB8344095.1"/>
    </source>
</evidence>
<dbReference type="InterPro" id="IPR020846">
    <property type="entry name" value="MFS_dom"/>
</dbReference>
<comment type="caution">
    <text evidence="10">The sequence shown here is derived from an EMBL/GenBank/DDBJ whole genome shotgun (WGS) entry which is preliminary data.</text>
</comment>
<feature type="transmembrane region" description="Helical" evidence="8">
    <location>
        <begin position="134"/>
        <end position="154"/>
    </location>
</feature>
<accession>A0ABU6FJ71</accession>
<feature type="transmembrane region" description="Helical" evidence="8">
    <location>
        <begin position="229"/>
        <end position="247"/>
    </location>
</feature>
<feature type="transmembrane region" description="Helical" evidence="8">
    <location>
        <begin position="435"/>
        <end position="458"/>
    </location>
</feature>
<evidence type="ECO:0000313" key="11">
    <source>
        <dbReference type="Proteomes" id="UP001354931"/>
    </source>
</evidence>
<feature type="transmembrane region" description="Helical" evidence="8">
    <location>
        <begin position="301"/>
        <end position="329"/>
    </location>
</feature>
<evidence type="ECO:0000256" key="7">
    <source>
        <dbReference type="ARBA" id="ARBA00023251"/>
    </source>
</evidence>
<keyword evidence="7" id="KW-0046">Antibiotic resistance</keyword>
<dbReference type="Proteomes" id="UP001354931">
    <property type="component" value="Unassembled WGS sequence"/>
</dbReference>
<keyword evidence="2" id="KW-0813">Transport</keyword>
<keyword evidence="11" id="KW-1185">Reference proteome</keyword>
<dbReference type="PANTHER" id="PTHR42718:SF46">
    <property type="entry name" value="BLR6921 PROTEIN"/>
    <property type="match status" value="1"/>
</dbReference>
<dbReference type="EMBL" id="JAOZYC010000207">
    <property type="protein sequence ID" value="MEB8344095.1"/>
    <property type="molecule type" value="Genomic_DNA"/>
</dbReference>
<dbReference type="RefSeq" id="WP_326023940.1">
    <property type="nucleotide sequence ID" value="NZ_JAOZYC010000207.1"/>
</dbReference>
<dbReference type="Pfam" id="PF07690">
    <property type="entry name" value="MFS_1"/>
    <property type="match status" value="1"/>
</dbReference>
<evidence type="ECO:0000256" key="4">
    <source>
        <dbReference type="ARBA" id="ARBA00022692"/>
    </source>
</evidence>
<feature type="transmembrane region" description="Helical" evidence="8">
    <location>
        <begin position="50"/>
        <end position="66"/>
    </location>
</feature>
<evidence type="ECO:0000256" key="5">
    <source>
        <dbReference type="ARBA" id="ARBA00022989"/>
    </source>
</evidence>
<feature type="transmembrane region" description="Helical" evidence="8">
    <location>
        <begin position="78"/>
        <end position="96"/>
    </location>
</feature>
<comment type="subcellular location">
    <subcellularLocation>
        <location evidence="1">Cell membrane</location>
        <topology evidence="1">Multi-pass membrane protein</topology>
    </subcellularLocation>
</comment>
<sequence>MPTHAPSRGRLLCALVVLAVLTETAPLEISLIYPAGHAIGAEFGTAGADAVTASVSLAAVVSIPLLGRLADVIGKKRVLLGASAVFAVGALVSATAPNLPLLLLGRVLQGAVGGLLAVAYAYVREVFPARQVPLAIGAVATGIGVSGVSAPFLAGWLVDAYGYRGVFWFLFLLVLVASAVAAAVLPRDVGPQVAHSVRRLDIPGALLLGLAAAALVSGVGSAVRQGVVSPAFLGAVLLGVLLAVAFWRRERGRPDAAVDLALFRVPVLRQVLLASLLTSTLTATVGYLLPQLLQTPRHDGLGYAFGLSVLGAALWTFPQGLATFVAGPAGGLLSRDRSPRAVLLTAQVLLVAAAAALATIPGGRAEVMFLAALFGLGIGLSYVAGANLVTDAVPAERAATGTGLLAVANQLGAAIGASGVAALRTLEPVGGGNGSYAAAGYTTAFLTAAAAGTAALLITVAMRHGRGPASGGAPAHPAPPSLKESL</sequence>
<feature type="transmembrane region" description="Helical" evidence="8">
    <location>
        <begin position="166"/>
        <end position="185"/>
    </location>
</feature>
<name>A0ABU6FJ71_9ACTN</name>
<feature type="transmembrane region" description="Helical" evidence="8">
    <location>
        <begin position="267"/>
        <end position="289"/>
    </location>
</feature>
<organism evidence="10 11">
    <name type="scientific">Streptomyces endophyticus</name>
    <dbReference type="NCBI Taxonomy" id="714166"/>
    <lineage>
        <taxon>Bacteria</taxon>
        <taxon>Bacillati</taxon>
        <taxon>Actinomycetota</taxon>
        <taxon>Actinomycetes</taxon>
        <taxon>Kitasatosporales</taxon>
        <taxon>Streptomycetaceae</taxon>
        <taxon>Streptomyces</taxon>
    </lineage>
</organism>
<evidence type="ECO:0000259" key="9">
    <source>
        <dbReference type="PROSITE" id="PS50850"/>
    </source>
</evidence>
<evidence type="ECO:0000256" key="3">
    <source>
        <dbReference type="ARBA" id="ARBA00022475"/>
    </source>
</evidence>
<reference evidence="10 11" key="1">
    <citation type="submission" date="2022-10" db="EMBL/GenBank/DDBJ databases">
        <authorList>
            <person name="Xie J."/>
            <person name="Shen N."/>
        </authorList>
    </citation>
    <scope>NUCLEOTIDE SEQUENCE [LARGE SCALE GENOMIC DNA]</scope>
    <source>
        <strain evidence="10 11">YIM65594</strain>
    </source>
</reference>
<keyword evidence="5 8" id="KW-1133">Transmembrane helix</keyword>
<dbReference type="Gene3D" id="1.20.1720.10">
    <property type="entry name" value="Multidrug resistance protein D"/>
    <property type="match status" value="1"/>
</dbReference>
<feature type="transmembrane region" description="Helical" evidence="8">
    <location>
        <begin position="341"/>
        <end position="361"/>
    </location>
</feature>
<feature type="domain" description="Major facilitator superfamily (MFS) profile" evidence="9">
    <location>
        <begin position="1"/>
        <end position="467"/>
    </location>
</feature>
<feature type="transmembrane region" description="Helical" evidence="8">
    <location>
        <begin position="205"/>
        <end position="223"/>
    </location>
</feature>
<dbReference type="InterPro" id="IPR036259">
    <property type="entry name" value="MFS_trans_sf"/>
</dbReference>
<evidence type="ECO:0000256" key="8">
    <source>
        <dbReference type="SAM" id="Phobius"/>
    </source>
</evidence>
<keyword evidence="3" id="KW-1003">Cell membrane</keyword>
<dbReference type="Gene3D" id="1.20.1250.20">
    <property type="entry name" value="MFS general substrate transporter like domains"/>
    <property type="match status" value="1"/>
</dbReference>
<dbReference type="PANTHER" id="PTHR42718">
    <property type="entry name" value="MAJOR FACILITATOR SUPERFAMILY MULTIDRUG TRANSPORTER MFSC"/>
    <property type="match status" value="1"/>
</dbReference>
<keyword evidence="4 8" id="KW-0812">Transmembrane</keyword>
<proteinExistence type="predicted"/>
<keyword evidence="6 8" id="KW-0472">Membrane</keyword>
<feature type="transmembrane region" description="Helical" evidence="8">
    <location>
        <begin position="401"/>
        <end position="423"/>
    </location>
</feature>
<evidence type="ECO:0000256" key="1">
    <source>
        <dbReference type="ARBA" id="ARBA00004651"/>
    </source>
</evidence>
<feature type="transmembrane region" description="Helical" evidence="8">
    <location>
        <begin position="367"/>
        <end position="389"/>
    </location>
</feature>
<gene>
    <name evidence="10" type="ORF">OKJ99_42130</name>
</gene>
<protein>
    <submittedName>
        <fullName evidence="10">MFS transporter</fullName>
    </submittedName>
</protein>
<dbReference type="PROSITE" id="PS50850">
    <property type="entry name" value="MFS"/>
    <property type="match status" value="1"/>
</dbReference>
<evidence type="ECO:0000256" key="2">
    <source>
        <dbReference type="ARBA" id="ARBA00022448"/>
    </source>
</evidence>
<evidence type="ECO:0000256" key="6">
    <source>
        <dbReference type="ARBA" id="ARBA00023136"/>
    </source>
</evidence>
<dbReference type="SUPFAM" id="SSF103473">
    <property type="entry name" value="MFS general substrate transporter"/>
    <property type="match status" value="1"/>
</dbReference>
<dbReference type="InterPro" id="IPR011701">
    <property type="entry name" value="MFS"/>
</dbReference>